<dbReference type="AlphaFoldDB" id="A0A919KMW3"/>
<evidence type="ECO:0000313" key="5">
    <source>
        <dbReference type="Proteomes" id="UP000627369"/>
    </source>
</evidence>
<organism evidence="4 5">
    <name type="scientific">Promicromonospora soli</name>
    <dbReference type="NCBI Taxonomy" id="2035533"/>
    <lineage>
        <taxon>Bacteria</taxon>
        <taxon>Bacillati</taxon>
        <taxon>Actinomycetota</taxon>
        <taxon>Actinomycetes</taxon>
        <taxon>Micrococcales</taxon>
        <taxon>Promicromonosporaceae</taxon>
        <taxon>Promicromonospora</taxon>
    </lineage>
</organism>
<dbReference type="InterPro" id="IPR011234">
    <property type="entry name" value="Fumarylacetoacetase-like_C"/>
</dbReference>
<dbReference type="GO" id="GO:0046872">
    <property type="term" value="F:metal ion binding"/>
    <property type="evidence" value="ECO:0007669"/>
    <property type="project" value="UniProtKB-KW"/>
</dbReference>
<dbReference type="Gene3D" id="3.90.850.10">
    <property type="entry name" value="Fumarylacetoacetase-like, C-terminal domain"/>
    <property type="match status" value="1"/>
</dbReference>
<comment type="similarity">
    <text evidence="1">Belongs to the FAH family.</text>
</comment>
<dbReference type="Pfam" id="PF01557">
    <property type="entry name" value="FAA_hydrolase"/>
    <property type="match status" value="1"/>
</dbReference>
<protein>
    <submittedName>
        <fullName evidence="4">2-hydroxyhepta-2,4-diene-1,7-dioate isomerase</fullName>
    </submittedName>
</protein>
<reference evidence="4" key="1">
    <citation type="journal article" date="2014" name="Int. J. Syst. Evol. Microbiol.">
        <title>Complete genome sequence of Corynebacterium casei LMG S-19264T (=DSM 44701T), isolated from a smear-ripened cheese.</title>
        <authorList>
            <consortium name="US DOE Joint Genome Institute (JGI-PGF)"/>
            <person name="Walter F."/>
            <person name="Albersmeier A."/>
            <person name="Kalinowski J."/>
            <person name="Ruckert C."/>
        </authorList>
    </citation>
    <scope>NUCLEOTIDE SEQUENCE</scope>
    <source>
        <strain evidence="4">CGMCC 4.7398</strain>
    </source>
</reference>
<dbReference type="GO" id="GO:0016853">
    <property type="term" value="F:isomerase activity"/>
    <property type="evidence" value="ECO:0007669"/>
    <property type="project" value="UniProtKB-KW"/>
</dbReference>
<comment type="caution">
    <text evidence="4">The sequence shown here is derived from an EMBL/GenBank/DDBJ whole genome shotgun (WGS) entry which is preliminary data.</text>
</comment>
<dbReference type="SUPFAM" id="SSF56529">
    <property type="entry name" value="FAH"/>
    <property type="match status" value="1"/>
</dbReference>
<feature type="domain" description="Fumarylacetoacetase-like C-terminal" evidence="3">
    <location>
        <begin position="75"/>
        <end position="278"/>
    </location>
</feature>
<dbReference type="InterPro" id="IPR036663">
    <property type="entry name" value="Fumarylacetoacetase_C_sf"/>
</dbReference>
<dbReference type="RefSeq" id="WP_189667634.1">
    <property type="nucleotide sequence ID" value="NZ_BNAS01000001.1"/>
</dbReference>
<keyword evidence="5" id="KW-1185">Reference proteome</keyword>
<proteinExistence type="inferred from homology"/>
<gene>
    <name evidence="4" type="ORF">GCM10017772_04500</name>
</gene>
<dbReference type="EMBL" id="BNAS01000001">
    <property type="protein sequence ID" value="GHH65749.1"/>
    <property type="molecule type" value="Genomic_DNA"/>
</dbReference>
<dbReference type="InterPro" id="IPR051121">
    <property type="entry name" value="FAH"/>
</dbReference>
<dbReference type="GO" id="GO:0044281">
    <property type="term" value="P:small molecule metabolic process"/>
    <property type="evidence" value="ECO:0007669"/>
    <property type="project" value="UniProtKB-ARBA"/>
</dbReference>
<evidence type="ECO:0000313" key="4">
    <source>
        <dbReference type="EMBL" id="GHH65749.1"/>
    </source>
</evidence>
<dbReference type="Proteomes" id="UP000627369">
    <property type="component" value="Unassembled WGS sequence"/>
</dbReference>
<sequence>MRLLRLGPVGQEIPAVEEGGTVHDLRPLTADIDGGFLASDGIARARAALAAGELPVLDDADRLRRGAPMARPAAVICIGQNYAAHAAESGAEPPTSPIIFLKHPNTVVGPDDDVAIPPGADKVDWEVELGVVIGRRAWRLPSADAAREHVAGYTIVDDLSERAWQIEESGGQWSKGKCGPGFAPTGPYLVPGDDVDSTGLRLRSSVNGEPRQDSVTADMIFGVDHLVHHLSQYMALEPGDLICTGTPEGVALSGRFPYLRAGDVVELEIDGLGRQRHALVPEAVEG</sequence>
<name>A0A919KMW3_9MICO</name>
<evidence type="ECO:0000259" key="3">
    <source>
        <dbReference type="Pfam" id="PF01557"/>
    </source>
</evidence>
<evidence type="ECO:0000256" key="2">
    <source>
        <dbReference type="ARBA" id="ARBA00022723"/>
    </source>
</evidence>
<reference evidence="4" key="2">
    <citation type="submission" date="2020-09" db="EMBL/GenBank/DDBJ databases">
        <authorList>
            <person name="Sun Q."/>
            <person name="Zhou Y."/>
        </authorList>
    </citation>
    <scope>NUCLEOTIDE SEQUENCE</scope>
    <source>
        <strain evidence="4">CGMCC 4.7398</strain>
    </source>
</reference>
<evidence type="ECO:0000256" key="1">
    <source>
        <dbReference type="ARBA" id="ARBA00010211"/>
    </source>
</evidence>
<dbReference type="PANTHER" id="PTHR42796">
    <property type="entry name" value="FUMARYLACETOACETATE HYDROLASE DOMAIN-CONTAINING PROTEIN 2A-RELATED"/>
    <property type="match status" value="1"/>
</dbReference>
<dbReference type="PANTHER" id="PTHR42796:SF4">
    <property type="entry name" value="FUMARYLACETOACETATE HYDROLASE DOMAIN-CONTAINING PROTEIN 2A"/>
    <property type="match status" value="1"/>
</dbReference>
<accession>A0A919KMW3</accession>
<keyword evidence="4" id="KW-0413">Isomerase</keyword>
<keyword evidence="2" id="KW-0479">Metal-binding</keyword>